<feature type="compositionally biased region" description="Polar residues" evidence="1">
    <location>
        <begin position="24"/>
        <end position="38"/>
    </location>
</feature>
<dbReference type="InterPro" id="IPR011989">
    <property type="entry name" value="ARM-like"/>
</dbReference>
<dbReference type="PANTHER" id="PTHR21207:SF1">
    <property type="entry name" value="PACRG-LIKE PROTEIN"/>
    <property type="match status" value="1"/>
</dbReference>
<protein>
    <recommendedName>
        <fullName evidence="4">PACRG-like protein</fullName>
    </recommendedName>
</protein>
<proteinExistence type="predicted"/>
<dbReference type="AlphaFoldDB" id="A0AA40IAE4"/>
<evidence type="ECO:0000256" key="1">
    <source>
        <dbReference type="SAM" id="MobiDB-lite"/>
    </source>
</evidence>
<dbReference type="EMBL" id="JAULJE010000002">
    <property type="protein sequence ID" value="KAK1346027.1"/>
    <property type="molecule type" value="Genomic_DNA"/>
</dbReference>
<evidence type="ECO:0008006" key="4">
    <source>
        <dbReference type="Google" id="ProtNLM"/>
    </source>
</evidence>
<dbReference type="PANTHER" id="PTHR21207">
    <property type="entry name" value="PARKIN COREGULATED GENE PROTEIN PARK2 COREGULATED"/>
    <property type="match status" value="1"/>
</dbReference>
<dbReference type="Pfam" id="PF10274">
    <property type="entry name" value="ParcG"/>
    <property type="match status" value="1"/>
</dbReference>
<feature type="region of interest" description="Disordered" evidence="1">
    <location>
        <begin position="1"/>
        <end position="74"/>
    </location>
</feature>
<dbReference type="SUPFAM" id="SSF48371">
    <property type="entry name" value="ARM repeat"/>
    <property type="match status" value="1"/>
</dbReference>
<name>A0AA40IAE4_CNENI</name>
<organism evidence="2 3">
    <name type="scientific">Cnephaeus nilssonii</name>
    <name type="common">Northern bat</name>
    <name type="synonym">Eptesicus nilssonii</name>
    <dbReference type="NCBI Taxonomy" id="3371016"/>
    <lineage>
        <taxon>Eukaryota</taxon>
        <taxon>Metazoa</taxon>
        <taxon>Chordata</taxon>
        <taxon>Craniata</taxon>
        <taxon>Vertebrata</taxon>
        <taxon>Euteleostomi</taxon>
        <taxon>Mammalia</taxon>
        <taxon>Eutheria</taxon>
        <taxon>Laurasiatheria</taxon>
        <taxon>Chiroptera</taxon>
        <taxon>Yangochiroptera</taxon>
        <taxon>Vespertilionidae</taxon>
        <taxon>Cnephaeus</taxon>
    </lineage>
</organism>
<dbReference type="Proteomes" id="UP001177744">
    <property type="component" value="Unassembled WGS sequence"/>
</dbReference>
<feature type="compositionally biased region" description="Low complexity" evidence="1">
    <location>
        <begin position="39"/>
        <end position="49"/>
    </location>
</feature>
<comment type="caution">
    <text evidence="2">The sequence shown here is derived from an EMBL/GenBank/DDBJ whole genome shotgun (WGS) entry which is preliminary data.</text>
</comment>
<dbReference type="InterPro" id="IPR019399">
    <property type="entry name" value="Parkin_co-regulated_protein"/>
</dbReference>
<sequence length="251" mass="27909">MQKSECHGDTQLRNRVTGNDDQRTSSNPQRKPRTTFQQSKSSSSSSASSPDAAIKVHPRPSDKLNPKTINPFGEQSRAPSAFAAVYSKGGIPCRLVHGSVKHRLQWDSPPENLSFDPLLITLAEGLRETKHPYTFVSKEGFRELLLVRDAPEKAVPLLPRLSPVLKALWYAHSDDEVFERGLNALVQLSVVVGPSLNDHLKHLLTSLFKRLRDKRFKEPITNALQKLEQHGGSGSLIIIKAKIPTYCSICC</sequence>
<accession>A0AA40IAE4</accession>
<feature type="compositionally biased region" description="Basic and acidic residues" evidence="1">
    <location>
        <begin position="1"/>
        <end position="23"/>
    </location>
</feature>
<dbReference type="InterPro" id="IPR016024">
    <property type="entry name" value="ARM-type_fold"/>
</dbReference>
<evidence type="ECO:0000313" key="2">
    <source>
        <dbReference type="EMBL" id="KAK1346027.1"/>
    </source>
</evidence>
<keyword evidence="3" id="KW-1185">Reference proteome</keyword>
<reference evidence="2" key="1">
    <citation type="submission" date="2023-06" db="EMBL/GenBank/DDBJ databases">
        <title>Reference genome for the Northern bat (Eptesicus nilssonii), a most northern bat species.</title>
        <authorList>
            <person name="Laine V.N."/>
            <person name="Pulliainen A.T."/>
            <person name="Lilley T.M."/>
        </authorList>
    </citation>
    <scope>NUCLEOTIDE SEQUENCE</scope>
    <source>
        <strain evidence="2">BLF_Eptnil</strain>
        <tissue evidence="2">Kidney</tissue>
    </source>
</reference>
<evidence type="ECO:0000313" key="3">
    <source>
        <dbReference type="Proteomes" id="UP001177744"/>
    </source>
</evidence>
<gene>
    <name evidence="2" type="ORF">QTO34_008496</name>
</gene>
<dbReference type="Gene3D" id="1.25.10.10">
    <property type="entry name" value="Leucine-rich Repeat Variant"/>
    <property type="match status" value="1"/>
</dbReference>